<dbReference type="Gene3D" id="1.10.287.1060">
    <property type="entry name" value="ESAT-6-like"/>
    <property type="match status" value="1"/>
</dbReference>
<keyword evidence="5" id="KW-0653">Protein transport</keyword>
<comment type="caution">
    <text evidence="9">The sequence shown here is derived from an EMBL/GenBank/DDBJ whole genome shotgun (WGS) entry which is preliminary data.</text>
</comment>
<dbReference type="InParanoid" id="A0A152A6W8"/>
<dbReference type="GO" id="GO:0032511">
    <property type="term" value="P:late endosome to vacuole transport via multivesicular body sorting pathway"/>
    <property type="evidence" value="ECO:0007669"/>
    <property type="project" value="TreeGrafter"/>
</dbReference>
<name>A0A152A6W8_TIELA</name>
<keyword evidence="6" id="KW-0472">Membrane</keyword>
<accession>A0A152A6W8</accession>
<evidence type="ECO:0000256" key="8">
    <source>
        <dbReference type="SAM" id="MobiDB-lite"/>
    </source>
</evidence>
<dbReference type="AlphaFoldDB" id="A0A152A6W8"/>
<reference evidence="9 10" key="1">
    <citation type="submission" date="2015-12" db="EMBL/GenBank/DDBJ databases">
        <title>Dictyostelia acquired genes for synthesis and detection of signals that induce cell-type specialization by lateral gene transfer from prokaryotes.</title>
        <authorList>
            <person name="Gloeckner G."/>
            <person name="Schaap P."/>
        </authorList>
    </citation>
    <scope>NUCLEOTIDE SEQUENCE [LARGE SCALE GENOMIC DNA]</scope>
    <source>
        <strain evidence="9 10">TK</strain>
    </source>
</reference>
<dbReference type="PANTHER" id="PTHR22761:SF5">
    <property type="entry name" value="CHARGED MULTIVESICULAR BODY PROTEIN 6"/>
    <property type="match status" value="1"/>
</dbReference>
<dbReference type="GO" id="GO:0000815">
    <property type="term" value="C:ESCRT III complex"/>
    <property type="evidence" value="ECO:0007669"/>
    <property type="project" value="TreeGrafter"/>
</dbReference>
<keyword evidence="7" id="KW-0175">Coiled coil</keyword>
<evidence type="ECO:0000256" key="4">
    <source>
        <dbReference type="ARBA" id="ARBA00022753"/>
    </source>
</evidence>
<proteinExistence type="inferred from homology"/>
<comment type="similarity">
    <text evidence="2">Belongs to the SNF7 family.</text>
</comment>
<feature type="coiled-coil region" evidence="7">
    <location>
        <begin position="22"/>
        <end position="49"/>
    </location>
</feature>
<evidence type="ECO:0000256" key="2">
    <source>
        <dbReference type="ARBA" id="ARBA00006190"/>
    </source>
</evidence>
<evidence type="ECO:0000313" key="10">
    <source>
        <dbReference type="Proteomes" id="UP000076078"/>
    </source>
</evidence>
<dbReference type="GO" id="GO:0015031">
    <property type="term" value="P:protein transport"/>
    <property type="evidence" value="ECO:0007669"/>
    <property type="project" value="UniProtKB-KW"/>
</dbReference>
<dbReference type="GO" id="GO:0005771">
    <property type="term" value="C:multivesicular body"/>
    <property type="evidence" value="ECO:0007669"/>
    <property type="project" value="TreeGrafter"/>
</dbReference>
<dbReference type="GO" id="GO:0006900">
    <property type="term" value="P:vesicle budding from membrane"/>
    <property type="evidence" value="ECO:0007669"/>
    <property type="project" value="TreeGrafter"/>
</dbReference>
<dbReference type="EMBL" id="LODT01000004">
    <property type="protein sequence ID" value="KYR01960.1"/>
    <property type="molecule type" value="Genomic_DNA"/>
</dbReference>
<dbReference type="InterPro" id="IPR005024">
    <property type="entry name" value="Snf7_fam"/>
</dbReference>
<evidence type="ECO:0000256" key="6">
    <source>
        <dbReference type="ARBA" id="ARBA00023136"/>
    </source>
</evidence>
<evidence type="ECO:0000313" key="9">
    <source>
        <dbReference type="EMBL" id="KYR01960.1"/>
    </source>
</evidence>
<gene>
    <name evidence="9" type="ORF">DLAC_00751</name>
</gene>
<evidence type="ECO:0000256" key="1">
    <source>
        <dbReference type="ARBA" id="ARBA00004608"/>
    </source>
</evidence>
<keyword evidence="3" id="KW-0813">Transport</keyword>
<dbReference type="FunCoup" id="A0A152A6W8">
    <property type="interactions" value="553"/>
</dbReference>
<dbReference type="OMA" id="RAKQPAM"/>
<protein>
    <submittedName>
        <fullName evidence="9">SNF7 family protein</fullName>
    </submittedName>
</protein>
<keyword evidence="10" id="KW-1185">Reference proteome</keyword>
<dbReference type="Pfam" id="PF03357">
    <property type="entry name" value="Snf7"/>
    <property type="match status" value="1"/>
</dbReference>
<dbReference type="OrthoDB" id="441172at2759"/>
<comment type="subcellular location">
    <subcellularLocation>
        <location evidence="1">Endosome membrane</location>
    </subcellularLocation>
</comment>
<sequence length="222" mass="25353">MGILYSCAGGGRKDNSSKINARDKAVLDLKTQRDKLKQMQTQINKVIEREIAIAKECSRAGKKKQAILALKKKKYQEKLLDDSFKNLSNIEELITNIEEAEVQVKILECLKNGNSALKEIQKEMTLEKVEDIMAETQEAIQYQQDIQDALNGKFTAEEEDDLLAELDEMEKEILEKDFPKVPDNQLKINVPIDHILESEGKLTEKLKEKRPEKEEPQAELAI</sequence>
<dbReference type="Proteomes" id="UP000076078">
    <property type="component" value="Unassembled WGS sequence"/>
</dbReference>
<feature type="region of interest" description="Disordered" evidence="8">
    <location>
        <begin position="203"/>
        <end position="222"/>
    </location>
</feature>
<feature type="compositionally biased region" description="Basic and acidic residues" evidence="8">
    <location>
        <begin position="203"/>
        <end position="216"/>
    </location>
</feature>
<dbReference type="PANTHER" id="PTHR22761">
    <property type="entry name" value="CHARGED MULTIVESICULAR BODY PROTEIN"/>
    <property type="match status" value="1"/>
</dbReference>
<evidence type="ECO:0000256" key="3">
    <source>
        <dbReference type="ARBA" id="ARBA00022448"/>
    </source>
</evidence>
<keyword evidence="4" id="KW-0967">Endosome</keyword>
<evidence type="ECO:0000256" key="5">
    <source>
        <dbReference type="ARBA" id="ARBA00022927"/>
    </source>
</evidence>
<evidence type="ECO:0000256" key="7">
    <source>
        <dbReference type="SAM" id="Coils"/>
    </source>
</evidence>
<organism evidence="9 10">
    <name type="scientific">Tieghemostelium lacteum</name>
    <name type="common">Slime mold</name>
    <name type="synonym">Dictyostelium lacteum</name>
    <dbReference type="NCBI Taxonomy" id="361077"/>
    <lineage>
        <taxon>Eukaryota</taxon>
        <taxon>Amoebozoa</taxon>
        <taxon>Evosea</taxon>
        <taxon>Eumycetozoa</taxon>
        <taxon>Dictyostelia</taxon>
        <taxon>Dictyosteliales</taxon>
        <taxon>Raperosteliaceae</taxon>
        <taxon>Tieghemostelium</taxon>
    </lineage>
</organism>
<dbReference type="STRING" id="361077.A0A152A6W8"/>